<reference evidence="10" key="1">
    <citation type="journal article" date="2019" name="Sci. Rep.">
        <title>Draft genome of Tanacetum cinerariifolium, the natural source of mosquito coil.</title>
        <authorList>
            <person name="Yamashiro T."/>
            <person name="Shiraishi A."/>
            <person name="Satake H."/>
            <person name="Nakayama K."/>
        </authorList>
    </citation>
    <scope>NUCLEOTIDE SEQUENCE</scope>
</reference>
<dbReference type="HAMAP" id="MF_01152">
    <property type="entry name" value="DnaJ"/>
    <property type="match status" value="1"/>
</dbReference>
<accession>A0A6L2LZ64</accession>
<sequence length="600" mass="66925">MRGLSCLLRNHRHKSSSILYNYLHLLLGDLVASNAVFHPIAQYRAFYNVGYAGKPMDFVNMRMLILKRCIHATGFRNSSEADPYKVLGVPPNASRDDIKKAFHALAKKYHPDANKNNPSAKRKFQEIREAYEVLQDSERRAEYDKMKQQSRYGASTNYSSRGAGGFRHARGSAEFSDSFQRIFSEIFEEETDSVTSDIQVELPISFSEAAQGCTKHLSFDANILCESCFGHGYPVNAKAKSCPTCEGTGTVFIHPFMARCGTCKGLGHIIKEYCRSCGGSGVVEVVKEVKVEIPAGVESGGIISVPRAGRVGRRGQPGTLTIKLKVADDPVFQRDGADLYVDSNISFTQAIVGGKVEVPTLNWKTQVKIPKGVQHGQLAILRGKGLPRKGFFVDHGDLYVRFRINFPTVVNDRQRAILEEFAKEEIEQANKTSADGNWWLRLTEHVTTPKFMLELSALMLVLLLLNKVELKMINSEHLPGNETRRARARQSSSSARLYFRKLELGPSHIWARAWLVVILKEAKMVQTRNNPDNSSGANDPIATQLAAIAAKLEAIESLKEDIADLKRHVATKQRSGGGGNIYEEVESSYSIHNRRLFHKI</sequence>
<name>A0A6L2LZ64_TANCI</name>
<evidence type="ECO:0000256" key="5">
    <source>
        <dbReference type="PROSITE-ProRule" id="PRU00546"/>
    </source>
</evidence>
<evidence type="ECO:0000256" key="7">
    <source>
        <dbReference type="SAM" id="MobiDB-lite"/>
    </source>
</evidence>
<evidence type="ECO:0000256" key="1">
    <source>
        <dbReference type="ARBA" id="ARBA00022723"/>
    </source>
</evidence>
<dbReference type="CDD" id="cd06257">
    <property type="entry name" value="DnaJ"/>
    <property type="match status" value="1"/>
</dbReference>
<dbReference type="SUPFAM" id="SSF49493">
    <property type="entry name" value="HSP40/DnaJ peptide-binding domain"/>
    <property type="match status" value="2"/>
</dbReference>
<dbReference type="Gene3D" id="2.60.260.20">
    <property type="entry name" value="Urease metallochaperone UreE, N-terminal domain"/>
    <property type="match status" value="2"/>
</dbReference>
<organism evidence="10">
    <name type="scientific">Tanacetum cinerariifolium</name>
    <name type="common">Dalmatian daisy</name>
    <name type="synonym">Chrysanthemum cinerariifolium</name>
    <dbReference type="NCBI Taxonomy" id="118510"/>
    <lineage>
        <taxon>Eukaryota</taxon>
        <taxon>Viridiplantae</taxon>
        <taxon>Streptophyta</taxon>
        <taxon>Embryophyta</taxon>
        <taxon>Tracheophyta</taxon>
        <taxon>Spermatophyta</taxon>
        <taxon>Magnoliopsida</taxon>
        <taxon>eudicotyledons</taxon>
        <taxon>Gunneridae</taxon>
        <taxon>Pentapetalae</taxon>
        <taxon>asterids</taxon>
        <taxon>campanulids</taxon>
        <taxon>Asterales</taxon>
        <taxon>Asteraceae</taxon>
        <taxon>Asteroideae</taxon>
        <taxon>Anthemideae</taxon>
        <taxon>Anthemidinae</taxon>
        <taxon>Tanacetum</taxon>
    </lineage>
</organism>
<dbReference type="GO" id="GO:0042026">
    <property type="term" value="P:protein refolding"/>
    <property type="evidence" value="ECO:0007669"/>
    <property type="project" value="TreeGrafter"/>
</dbReference>
<dbReference type="AlphaFoldDB" id="A0A6L2LZ64"/>
<keyword evidence="3 5" id="KW-0863">Zinc-finger</keyword>
<dbReference type="GO" id="GO:0005737">
    <property type="term" value="C:cytoplasm"/>
    <property type="evidence" value="ECO:0007669"/>
    <property type="project" value="TreeGrafter"/>
</dbReference>
<feature type="zinc finger region" description="CR-type" evidence="5">
    <location>
        <begin position="212"/>
        <end position="286"/>
    </location>
</feature>
<dbReference type="PROSITE" id="PS00636">
    <property type="entry name" value="DNAJ_1"/>
    <property type="match status" value="1"/>
</dbReference>
<evidence type="ECO:0000256" key="3">
    <source>
        <dbReference type="ARBA" id="ARBA00022771"/>
    </source>
</evidence>
<dbReference type="SUPFAM" id="SSF46565">
    <property type="entry name" value="Chaperone J-domain"/>
    <property type="match status" value="1"/>
</dbReference>
<proteinExistence type="inferred from homology"/>
<feature type="compositionally biased region" description="Polar residues" evidence="7">
    <location>
        <begin position="149"/>
        <end position="160"/>
    </location>
</feature>
<dbReference type="PANTHER" id="PTHR43096">
    <property type="entry name" value="DNAJ HOMOLOG 1, MITOCHONDRIAL-RELATED"/>
    <property type="match status" value="1"/>
</dbReference>
<keyword evidence="6" id="KW-0175">Coiled coil</keyword>
<dbReference type="GO" id="GO:0009408">
    <property type="term" value="P:response to heat"/>
    <property type="evidence" value="ECO:0007669"/>
    <property type="project" value="InterPro"/>
</dbReference>
<dbReference type="GO" id="GO:0005524">
    <property type="term" value="F:ATP binding"/>
    <property type="evidence" value="ECO:0007669"/>
    <property type="project" value="InterPro"/>
</dbReference>
<evidence type="ECO:0000256" key="6">
    <source>
        <dbReference type="SAM" id="Coils"/>
    </source>
</evidence>
<evidence type="ECO:0000256" key="4">
    <source>
        <dbReference type="ARBA" id="ARBA00022833"/>
    </source>
</evidence>
<dbReference type="Pfam" id="PF01556">
    <property type="entry name" value="DnaJ_C"/>
    <property type="match status" value="1"/>
</dbReference>
<dbReference type="InterPro" id="IPR002939">
    <property type="entry name" value="DnaJ_C"/>
</dbReference>
<keyword evidence="4 5" id="KW-0862">Zinc</keyword>
<comment type="caution">
    <text evidence="10">The sequence shown here is derived from an EMBL/GenBank/DDBJ whole genome shotgun (WGS) entry which is preliminary data.</text>
</comment>
<dbReference type="GO" id="GO:0008270">
    <property type="term" value="F:zinc ion binding"/>
    <property type="evidence" value="ECO:0007669"/>
    <property type="project" value="UniProtKB-KW"/>
</dbReference>
<dbReference type="EMBL" id="BKCJ010005495">
    <property type="protein sequence ID" value="GEU67063.1"/>
    <property type="molecule type" value="Genomic_DNA"/>
</dbReference>
<dbReference type="SMART" id="SM00271">
    <property type="entry name" value="DnaJ"/>
    <property type="match status" value="1"/>
</dbReference>
<keyword evidence="1 5" id="KW-0479">Metal-binding</keyword>
<dbReference type="GO" id="GO:0051082">
    <property type="term" value="F:unfolded protein binding"/>
    <property type="evidence" value="ECO:0007669"/>
    <property type="project" value="InterPro"/>
</dbReference>
<feature type="domain" description="CR-type" evidence="9">
    <location>
        <begin position="212"/>
        <end position="286"/>
    </location>
</feature>
<dbReference type="Gene3D" id="2.10.230.10">
    <property type="entry name" value="Heat shock protein DnaJ, cysteine-rich domain"/>
    <property type="match status" value="1"/>
</dbReference>
<keyword evidence="2" id="KW-0677">Repeat</keyword>
<gene>
    <name evidence="10" type="ORF">Tci_039041</name>
</gene>
<feature type="domain" description="J" evidence="8">
    <location>
        <begin position="82"/>
        <end position="147"/>
    </location>
</feature>
<dbReference type="InterPro" id="IPR001305">
    <property type="entry name" value="HSP_DnaJ_Cys-rich_dom"/>
</dbReference>
<dbReference type="InterPro" id="IPR036410">
    <property type="entry name" value="HSP_DnaJ_Cys-rich_dom_sf"/>
</dbReference>
<dbReference type="PRINTS" id="PR00625">
    <property type="entry name" value="JDOMAIN"/>
</dbReference>
<dbReference type="InterPro" id="IPR018253">
    <property type="entry name" value="DnaJ_domain_CS"/>
</dbReference>
<feature type="coiled-coil region" evidence="6">
    <location>
        <begin position="548"/>
        <end position="575"/>
    </location>
</feature>
<dbReference type="PANTHER" id="PTHR43096:SF36">
    <property type="entry name" value="CHAPERONE PROTEIN DNAJ 1, MITOCHONDRIAL"/>
    <property type="match status" value="1"/>
</dbReference>
<evidence type="ECO:0000259" key="9">
    <source>
        <dbReference type="PROSITE" id="PS51188"/>
    </source>
</evidence>
<dbReference type="CDD" id="cd10747">
    <property type="entry name" value="DnaJ_C"/>
    <property type="match status" value="1"/>
</dbReference>
<dbReference type="InterPro" id="IPR036869">
    <property type="entry name" value="J_dom_sf"/>
</dbReference>
<dbReference type="GO" id="GO:0031072">
    <property type="term" value="F:heat shock protein binding"/>
    <property type="evidence" value="ECO:0007669"/>
    <property type="project" value="InterPro"/>
</dbReference>
<dbReference type="InterPro" id="IPR012724">
    <property type="entry name" value="DnaJ"/>
</dbReference>
<feature type="region of interest" description="Disordered" evidence="7">
    <location>
        <begin position="142"/>
        <end position="165"/>
    </location>
</feature>
<dbReference type="Gene3D" id="1.10.287.110">
    <property type="entry name" value="DnaJ domain"/>
    <property type="match status" value="1"/>
</dbReference>
<dbReference type="SUPFAM" id="SSF57938">
    <property type="entry name" value="DnaJ/Hsp40 cysteine-rich domain"/>
    <property type="match status" value="1"/>
</dbReference>
<evidence type="ECO:0000313" key="10">
    <source>
        <dbReference type="EMBL" id="GEU67063.1"/>
    </source>
</evidence>
<protein>
    <submittedName>
        <fullName evidence="10">Chaperone protein DnaJ 1, mitochondrial isoform X1</fullName>
    </submittedName>
</protein>
<dbReference type="InterPro" id="IPR001623">
    <property type="entry name" value="DnaJ_domain"/>
</dbReference>
<dbReference type="PROSITE" id="PS50076">
    <property type="entry name" value="DNAJ_2"/>
    <property type="match status" value="1"/>
</dbReference>
<dbReference type="InterPro" id="IPR008971">
    <property type="entry name" value="HSP40/DnaJ_pept-bd"/>
</dbReference>
<evidence type="ECO:0000256" key="2">
    <source>
        <dbReference type="ARBA" id="ARBA00022737"/>
    </source>
</evidence>
<evidence type="ECO:0000259" key="8">
    <source>
        <dbReference type="PROSITE" id="PS50076"/>
    </source>
</evidence>
<dbReference type="PROSITE" id="PS51188">
    <property type="entry name" value="ZF_CR"/>
    <property type="match status" value="1"/>
</dbReference>
<dbReference type="FunFam" id="2.60.260.20:FF:000005">
    <property type="entry name" value="Chaperone protein dnaJ 1, mitochondrial"/>
    <property type="match status" value="1"/>
</dbReference>
<dbReference type="Pfam" id="PF00226">
    <property type="entry name" value="DnaJ"/>
    <property type="match status" value="1"/>
</dbReference>